<gene>
    <name evidence="5" type="ORF">ABT57_14605</name>
</gene>
<dbReference type="AlphaFoldDB" id="A0A0J1H8S7"/>
<sequence>MAEGRTVLNIETERLVLRPLVHTDSDSLLDIFSDPVVMEYWDGSPWRTIDQAHAFIHDAHLENERRESLTLGIFARDSGELHGKCMLFKIHEESKRAELGFGIAKSSWGKGIALEATSALVTYAFTTMALNRLEAEIDPANFGSARLLERLGFIKEGYLPERWIIDGKVSDSALYGLLIKNWQSSHSY</sequence>
<keyword evidence="2" id="KW-0012">Acyltransferase</keyword>
<evidence type="ECO:0000259" key="4">
    <source>
        <dbReference type="PROSITE" id="PS51186"/>
    </source>
</evidence>
<comment type="similarity">
    <text evidence="3">Belongs to the acetyltransferase family. RimJ subfamily.</text>
</comment>
<dbReference type="STRING" id="320778.ABT57_14605"/>
<comment type="caution">
    <text evidence="5">The sequence shown here is derived from an EMBL/GenBank/DDBJ whole genome shotgun (WGS) entry which is preliminary data.</text>
</comment>
<organism evidence="5 6">
    <name type="scientific">Photobacterium ganghwense</name>
    <dbReference type="NCBI Taxonomy" id="320778"/>
    <lineage>
        <taxon>Bacteria</taxon>
        <taxon>Pseudomonadati</taxon>
        <taxon>Pseudomonadota</taxon>
        <taxon>Gammaproteobacteria</taxon>
        <taxon>Vibrionales</taxon>
        <taxon>Vibrionaceae</taxon>
        <taxon>Photobacterium</taxon>
    </lineage>
</organism>
<dbReference type="InterPro" id="IPR051531">
    <property type="entry name" value="N-acetyltransferase"/>
</dbReference>
<dbReference type="PANTHER" id="PTHR43792">
    <property type="entry name" value="GNAT FAMILY, PUTATIVE (AFU_ORTHOLOGUE AFUA_3G00765)-RELATED-RELATED"/>
    <property type="match status" value="1"/>
</dbReference>
<name>A0A0J1H8S7_9GAMM</name>
<accession>A0A0J1H8S7</accession>
<keyword evidence="6" id="KW-1185">Reference proteome</keyword>
<dbReference type="PATRIC" id="fig|320778.3.peg.3176"/>
<dbReference type="PROSITE" id="PS51186">
    <property type="entry name" value="GNAT"/>
    <property type="match status" value="1"/>
</dbReference>
<evidence type="ECO:0000256" key="1">
    <source>
        <dbReference type="ARBA" id="ARBA00022679"/>
    </source>
</evidence>
<evidence type="ECO:0000256" key="3">
    <source>
        <dbReference type="ARBA" id="ARBA00038502"/>
    </source>
</evidence>
<protein>
    <recommendedName>
        <fullName evidence="4">N-acetyltransferase domain-containing protein</fullName>
    </recommendedName>
</protein>
<dbReference type="Gene3D" id="3.40.630.30">
    <property type="match status" value="1"/>
</dbReference>
<reference evidence="5 6" key="1">
    <citation type="submission" date="2015-05" db="EMBL/GenBank/DDBJ databases">
        <title>Photobacterium galathea sp. nov.</title>
        <authorList>
            <person name="Machado H."/>
            <person name="Gram L."/>
        </authorList>
    </citation>
    <scope>NUCLEOTIDE SEQUENCE [LARGE SCALE GENOMIC DNA]</scope>
    <source>
        <strain evidence="5 6">DSM 22954</strain>
    </source>
</reference>
<evidence type="ECO:0000256" key="2">
    <source>
        <dbReference type="ARBA" id="ARBA00023315"/>
    </source>
</evidence>
<dbReference type="GO" id="GO:0016747">
    <property type="term" value="F:acyltransferase activity, transferring groups other than amino-acyl groups"/>
    <property type="evidence" value="ECO:0007669"/>
    <property type="project" value="InterPro"/>
</dbReference>
<dbReference type="PANTHER" id="PTHR43792:SF8">
    <property type="entry name" value="[RIBOSOMAL PROTEIN US5]-ALANINE N-ACETYLTRANSFERASE"/>
    <property type="match status" value="1"/>
</dbReference>
<dbReference type="Proteomes" id="UP000035909">
    <property type="component" value="Unassembled WGS sequence"/>
</dbReference>
<dbReference type="InterPro" id="IPR000182">
    <property type="entry name" value="GNAT_dom"/>
</dbReference>
<proteinExistence type="inferred from homology"/>
<dbReference type="SUPFAM" id="SSF55729">
    <property type="entry name" value="Acyl-CoA N-acyltransferases (Nat)"/>
    <property type="match status" value="1"/>
</dbReference>
<dbReference type="Pfam" id="PF13302">
    <property type="entry name" value="Acetyltransf_3"/>
    <property type="match status" value="1"/>
</dbReference>
<dbReference type="InterPro" id="IPR016181">
    <property type="entry name" value="Acyl_CoA_acyltransferase"/>
</dbReference>
<evidence type="ECO:0000313" key="5">
    <source>
        <dbReference type="EMBL" id="KLV08056.1"/>
    </source>
</evidence>
<evidence type="ECO:0000313" key="6">
    <source>
        <dbReference type="Proteomes" id="UP000035909"/>
    </source>
</evidence>
<dbReference type="EMBL" id="LDOU01000015">
    <property type="protein sequence ID" value="KLV08056.1"/>
    <property type="molecule type" value="Genomic_DNA"/>
</dbReference>
<feature type="domain" description="N-acetyltransferase" evidence="4">
    <location>
        <begin position="15"/>
        <end position="180"/>
    </location>
</feature>
<keyword evidence="1" id="KW-0808">Transferase</keyword>